<proteinExistence type="predicted"/>
<sequence length="281" mass="30620">MAGPPIPGGSPPCNAFRKQRWSPAAHFARLNAIWALDRRIPSPASRAAWDAARGFDVEKVHKCAGEEDRVEIPEGSYEMEVGDVEAEEEEEEERAKEALEVLEVSREEEEEEAKGMSVYSRFERNSFLGKRDTESVAIPPQTSPVPTLSLLAQVPMEVDEEMATGEQDPSPTSKPPRKRPLRVLPRTTSRSSPPPPLPPASSLPDTEIDDPMPTPADLERALYEGITFERCVDISLSAVPFLFGFDACDFQFGYSGSGLGGLGSETAAVTKDVNDCATVDA</sequence>
<evidence type="ECO:0000313" key="2">
    <source>
        <dbReference type="EMBL" id="KAF6756078.1"/>
    </source>
</evidence>
<reference evidence="2 3" key="1">
    <citation type="submission" date="2020-07" db="EMBL/GenBank/DDBJ databases">
        <title>Comparative genomics of pyrophilous fungi reveals a link between fire events and developmental genes.</title>
        <authorList>
            <consortium name="DOE Joint Genome Institute"/>
            <person name="Steindorff A.S."/>
            <person name="Carver A."/>
            <person name="Calhoun S."/>
            <person name="Stillman K."/>
            <person name="Liu H."/>
            <person name="Lipzen A."/>
            <person name="Pangilinan J."/>
            <person name="Labutti K."/>
            <person name="Bruns T.D."/>
            <person name="Grigoriev I.V."/>
        </authorList>
    </citation>
    <scope>NUCLEOTIDE SEQUENCE [LARGE SCALE GENOMIC DNA]</scope>
    <source>
        <strain evidence="2 3">CBS 144469</strain>
    </source>
</reference>
<comment type="caution">
    <text evidence="2">The sequence shown here is derived from an EMBL/GenBank/DDBJ whole genome shotgun (WGS) entry which is preliminary data.</text>
</comment>
<feature type="region of interest" description="Disordered" evidence="1">
    <location>
        <begin position="66"/>
        <end position="117"/>
    </location>
</feature>
<name>A0A8H6M557_9AGAR</name>
<feature type="compositionally biased region" description="Basic and acidic residues" evidence="1">
    <location>
        <begin position="93"/>
        <end position="105"/>
    </location>
</feature>
<feature type="compositionally biased region" description="Acidic residues" evidence="1">
    <location>
        <begin position="80"/>
        <end position="92"/>
    </location>
</feature>
<dbReference type="AlphaFoldDB" id="A0A8H6M557"/>
<feature type="compositionally biased region" description="Pro residues" evidence="1">
    <location>
        <begin position="192"/>
        <end position="201"/>
    </location>
</feature>
<gene>
    <name evidence="2" type="ORF">DFP72DRAFT_1066902</name>
</gene>
<keyword evidence="3" id="KW-1185">Reference proteome</keyword>
<dbReference type="OrthoDB" id="3257151at2759"/>
<feature type="region of interest" description="Disordered" evidence="1">
    <location>
        <begin position="129"/>
        <end position="148"/>
    </location>
</feature>
<accession>A0A8H6M557</accession>
<organism evidence="2 3">
    <name type="scientific">Ephemerocybe angulata</name>
    <dbReference type="NCBI Taxonomy" id="980116"/>
    <lineage>
        <taxon>Eukaryota</taxon>
        <taxon>Fungi</taxon>
        <taxon>Dikarya</taxon>
        <taxon>Basidiomycota</taxon>
        <taxon>Agaricomycotina</taxon>
        <taxon>Agaricomycetes</taxon>
        <taxon>Agaricomycetidae</taxon>
        <taxon>Agaricales</taxon>
        <taxon>Agaricineae</taxon>
        <taxon>Psathyrellaceae</taxon>
        <taxon>Ephemerocybe</taxon>
    </lineage>
</organism>
<dbReference type="EMBL" id="JACGCI010000027">
    <property type="protein sequence ID" value="KAF6756078.1"/>
    <property type="molecule type" value="Genomic_DNA"/>
</dbReference>
<feature type="compositionally biased region" description="Low complexity" evidence="1">
    <location>
        <begin position="182"/>
        <end position="191"/>
    </location>
</feature>
<evidence type="ECO:0000313" key="3">
    <source>
        <dbReference type="Proteomes" id="UP000521943"/>
    </source>
</evidence>
<dbReference type="Proteomes" id="UP000521943">
    <property type="component" value="Unassembled WGS sequence"/>
</dbReference>
<feature type="region of interest" description="Disordered" evidence="1">
    <location>
        <begin position="159"/>
        <end position="215"/>
    </location>
</feature>
<protein>
    <submittedName>
        <fullName evidence="2">Uncharacterized protein</fullName>
    </submittedName>
</protein>
<evidence type="ECO:0000256" key="1">
    <source>
        <dbReference type="SAM" id="MobiDB-lite"/>
    </source>
</evidence>